<evidence type="ECO:0000313" key="9">
    <source>
        <dbReference type="Proteomes" id="UP000567179"/>
    </source>
</evidence>
<keyword evidence="3 6" id="KW-0812">Transmembrane</keyword>
<dbReference type="AlphaFoldDB" id="A0A8H5EVA9"/>
<reference evidence="8 9" key="1">
    <citation type="journal article" date="2020" name="ISME J.">
        <title>Uncovering the hidden diversity of litter-decomposition mechanisms in mushroom-forming fungi.</title>
        <authorList>
            <person name="Floudas D."/>
            <person name="Bentzer J."/>
            <person name="Ahren D."/>
            <person name="Johansson T."/>
            <person name="Persson P."/>
            <person name="Tunlid A."/>
        </authorList>
    </citation>
    <scope>NUCLEOTIDE SEQUENCE [LARGE SCALE GENOMIC DNA]</scope>
    <source>
        <strain evidence="8 9">CBS 101986</strain>
    </source>
</reference>
<dbReference type="SUPFAM" id="SSF103473">
    <property type="entry name" value="MFS general substrate transporter"/>
    <property type="match status" value="1"/>
</dbReference>
<dbReference type="InterPro" id="IPR011701">
    <property type="entry name" value="MFS"/>
</dbReference>
<evidence type="ECO:0000256" key="1">
    <source>
        <dbReference type="ARBA" id="ARBA00004141"/>
    </source>
</evidence>
<dbReference type="PROSITE" id="PS50850">
    <property type="entry name" value="MFS"/>
    <property type="match status" value="1"/>
</dbReference>
<evidence type="ECO:0000256" key="4">
    <source>
        <dbReference type="ARBA" id="ARBA00022989"/>
    </source>
</evidence>
<accession>A0A8H5EVA9</accession>
<evidence type="ECO:0000313" key="8">
    <source>
        <dbReference type="EMBL" id="KAF5313900.1"/>
    </source>
</evidence>
<feature type="transmembrane region" description="Helical" evidence="6">
    <location>
        <begin position="173"/>
        <end position="193"/>
    </location>
</feature>
<dbReference type="InterPro" id="IPR036259">
    <property type="entry name" value="MFS_trans_sf"/>
</dbReference>
<feature type="transmembrane region" description="Helical" evidence="6">
    <location>
        <begin position="149"/>
        <end position="167"/>
    </location>
</feature>
<gene>
    <name evidence="8" type="ORF">D9619_013007</name>
</gene>
<name>A0A8H5EVA9_9AGAR</name>
<evidence type="ECO:0000256" key="6">
    <source>
        <dbReference type="SAM" id="Phobius"/>
    </source>
</evidence>
<feature type="domain" description="Major facilitator superfamily (MFS) profile" evidence="7">
    <location>
        <begin position="1"/>
        <end position="264"/>
    </location>
</feature>
<keyword evidence="2" id="KW-0813">Transport</keyword>
<evidence type="ECO:0000256" key="3">
    <source>
        <dbReference type="ARBA" id="ARBA00022692"/>
    </source>
</evidence>
<dbReference type="Gene3D" id="1.20.1250.20">
    <property type="entry name" value="MFS general substrate transporter like domains"/>
    <property type="match status" value="1"/>
</dbReference>
<evidence type="ECO:0000259" key="7">
    <source>
        <dbReference type="PROSITE" id="PS50850"/>
    </source>
</evidence>
<feature type="transmembrane region" description="Helical" evidence="6">
    <location>
        <begin position="115"/>
        <end position="137"/>
    </location>
</feature>
<comment type="subcellular location">
    <subcellularLocation>
        <location evidence="1">Membrane</location>
        <topology evidence="1">Multi-pass membrane protein</topology>
    </subcellularLocation>
</comment>
<protein>
    <recommendedName>
        <fullName evidence="7">Major facilitator superfamily (MFS) profile domain-containing protein</fullName>
    </recommendedName>
</protein>
<keyword evidence="5 6" id="KW-0472">Membrane</keyword>
<comment type="caution">
    <text evidence="8">The sequence shown here is derived from an EMBL/GenBank/DDBJ whole genome shotgun (WGS) entry which is preliminary data.</text>
</comment>
<dbReference type="PANTHER" id="PTHR43791">
    <property type="entry name" value="PERMEASE-RELATED"/>
    <property type="match status" value="1"/>
</dbReference>
<feature type="transmembrane region" description="Helical" evidence="6">
    <location>
        <begin position="83"/>
        <end position="103"/>
    </location>
</feature>
<proteinExistence type="predicted"/>
<feature type="transmembrane region" description="Helical" evidence="6">
    <location>
        <begin position="12"/>
        <end position="32"/>
    </location>
</feature>
<dbReference type="GO" id="GO:0016020">
    <property type="term" value="C:membrane"/>
    <property type="evidence" value="ECO:0007669"/>
    <property type="project" value="UniProtKB-SubCell"/>
</dbReference>
<keyword evidence="4 6" id="KW-1133">Transmembrane helix</keyword>
<dbReference type="EMBL" id="JAACJJ010000046">
    <property type="protein sequence ID" value="KAF5313900.1"/>
    <property type="molecule type" value="Genomic_DNA"/>
</dbReference>
<dbReference type="Proteomes" id="UP000567179">
    <property type="component" value="Unassembled WGS sequence"/>
</dbReference>
<evidence type="ECO:0000256" key="5">
    <source>
        <dbReference type="ARBA" id="ARBA00023136"/>
    </source>
</evidence>
<dbReference type="InterPro" id="IPR020846">
    <property type="entry name" value="MFS_dom"/>
</dbReference>
<dbReference type="OrthoDB" id="2985014at2759"/>
<dbReference type="FunFam" id="1.20.1250.20:FF:000013">
    <property type="entry name" value="MFS general substrate transporter"/>
    <property type="match status" value="1"/>
</dbReference>
<keyword evidence="9" id="KW-1185">Reference proteome</keyword>
<feature type="transmembrane region" description="Helical" evidence="6">
    <location>
        <begin position="238"/>
        <end position="255"/>
    </location>
</feature>
<dbReference type="PANTHER" id="PTHR43791:SF6">
    <property type="entry name" value="TRANSPORTER, PUTATIVE (AFU_ORTHOLOGUE AFUA_1G16690)-RELATED"/>
    <property type="match status" value="1"/>
</dbReference>
<organism evidence="8 9">
    <name type="scientific">Psilocybe cf. subviscida</name>
    <dbReference type="NCBI Taxonomy" id="2480587"/>
    <lineage>
        <taxon>Eukaryota</taxon>
        <taxon>Fungi</taxon>
        <taxon>Dikarya</taxon>
        <taxon>Basidiomycota</taxon>
        <taxon>Agaricomycotina</taxon>
        <taxon>Agaricomycetes</taxon>
        <taxon>Agaricomycetidae</taxon>
        <taxon>Agaricales</taxon>
        <taxon>Agaricineae</taxon>
        <taxon>Strophariaceae</taxon>
        <taxon>Psilocybe</taxon>
    </lineage>
</organism>
<evidence type="ECO:0000256" key="2">
    <source>
        <dbReference type="ARBA" id="ARBA00022448"/>
    </source>
</evidence>
<dbReference type="GO" id="GO:0022857">
    <property type="term" value="F:transmembrane transporter activity"/>
    <property type="evidence" value="ECO:0007669"/>
    <property type="project" value="InterPro"/>
</dbReference>
<dbReference type="Pfam" id="PF07690">
    <property type="entry name" value="MFS_1"/>
    <property type="match status" value="1"/>
</dbReference>
<sequence>MEGKRGIRAWRWLFFIEGALTVVVGIAAMWILPDYPHNTRWMSPMETRVSQARLSEDAGEADKDSIEDSSIRGLVLALKDPKVGVFVLMTITQLLGLSFGQFFPTLTRTLTSGATSALLLAAPPWIIAAIICSLNAWHADKSGERFFHISGWWWSVVLGFIVSLSTTSTPARYISLFLMALGYVGSGITLTWVANTIPRPPAKRAAAIGIVNGLGNLGTVMGSYTWKSSWGPNYHQSMAISMGALVISIGLSLVIRQMLIRENRRLDADERTALDSSGIQRVEDAAKLEGITFEEAMARRKGFRYLY</sequence>